<dbReference type="GO" id="GO:0042274">
    <property type="term" value="P:ribosomal small subunit biogenesis"/>
    <property type="evidence" value="ECO:0007669"/>
    <property type="project" value="UniProtKB-UniRule"/>
</dbReference>
<dbReference type="EMBL" id="SNXW01000001">
    <property type="protein sequence ID" value="TDP88370.1"/>
    <property type="molecule type" value="Genomic_DNA"/>
</dbReference>
<feature type="binding site" evidence="10">
    <location>
        <position position="283"/>
    </location>
    <ligand>
        <name>Zn(2+)</name>
        <dbReference type="ChEBI" id="CHEBI:29105"/>
    </ligand>
</feature>
<feature type="binding site" evidence="10">
    <location>
        <position position="296"/>
    </location>
    <ligand>
        <name>Zn(2+)</name>
        <dbReference type="ChEBI" id="CHEBI:29105"/>
    </ligand>
</feature>
<keyword evidence="6 10" id="KW-0378">Hydrolase</keyword>
<dbReference type="GO" id="GO:0046872">
    <property type="term" value="F:metal ion binding"/>
    <property type="evidence" value="ECO:0007669"/>
    <property type="project" value="UniProtKB-KW"/>
</dbReference>
<comment type="subunit">
    <text evidence="10">Monomer. Associates with 30S ribosomal subunit, binds 16S rRNA.</text>
</comment>
<dbReference type="InterPro" id="IPR031944">
    <property type="entry name" value="RsgA_N"/>
</dbReference>
<dbReference type="InterPro" id="IPR030378">
    <property type="entry name" value="G_CP_dom"/>
</dbReference>
<comment type="subcellular location">
    <subcellularLocation>
        <location evidence="10">Cytoplasm</location>
    </subcellularLocation>
</comment>
<dbReference type="InterPro" id="IPR027417">
    <property type="entry name" value="P-loop_NTPase"/>
</dbReference>
<keyword evidence="3 10" id="KW-0479">Metal-binding</keyword>
<keyword evidence="15" id="KW-1185">Reference proteome</keyword>
<keyword evidence="1 10" id="KW-0963">Cytoplasm</keyword>
<dbReference type="Gene3D" id="1.10.40.50">
    <property type="entry name" value="Probable gtpase engc, domain 3"/>
    <property type="match status" value="1"/>
</dbReference>
<dbReference type="AlphaFoldDB" id="A0A4R6RNZ3"/>
<dbReference type="EC" id="3.6.1.-" evidence="10"/>
<dbReference type="SUPFAM" id="SSF52540">
    <property type="entry name" value="P-loop containing nucleoside triphosphate hydrolases"/>
    <property type="match status" value="1"/>
</dbReference>
<keyword evidence="4 10" id="KW-0699">rRNA-binding</keyword>
<evidence type="ECO:0000256" key="8">
    <source>
        <dbReference type="ARBA" id="ARBA00022884"/>
    </source>
</evidence>
<dbReference type="CDD" id="cd04466">
    <property type="entry name" value="S1_YloQ_GTPase"/>
    <property type="match status" value="1"/>
</dbReference>
<evidence type="ECO:0000259" key="12">
    <source>
        <dbReference type="PROSITE" id="PS50936"/>
    </source>
</evidence>
<evidence type="ECO:0000256" key="10">
    <source>
        <dbReference type="HAMAP-Rule" id="MF_01820"/>
    </source>
</evidence>
<dbReference type="HAMAP" id="MF_01820">
    <property type="entry name" value="GTPase_RsgA"/>
    <property type="match status" value="1"/>
</dbReference>
<dbReference type="PROSITE" id="PS51721">
    <property type="entry name" value="G_CP"/>
    <property type="match status" value="1"/>
</dbReference>
<proteinExistence type="inferred from homology"/>
<evidence type="ECO:0000256" key="3">
    <source>
        <dbReference type="ARBA" id="ARBA00022723"/>
    </source>
</evidence>
<reference evidence="14 15" key="1">
    <citation type="submission" date="2019-03" db="EMBL/GenBank/DDBJ databases">
        <title>Genomic Encyclopedia of Type Strains, Phase IV (KMG-IV): sequencing the most valuable type-strain genomes for metagenomic binning, comparative biology and taxonomic classification.</title>
        <authorList>
            <person name="Goeker M."/>
        </authorList>
    </citation>
    <scope>NUCLEOTIDE SEQUENCE [LARGE SCALE GENOMIC DNA]</scope>
    <source>
        <strain evidence="14 15">DSM 11901</strain>
    </source>
</reference>
<organism evidence="14 15">
    <name type="scientific">Aquabacterium commune</name>
    <dbReference type="NCBI Taxonomy" id="70586"/>
    <lineage>
        <taxon>Bacteria</taxon>
        <taxon>Pseudomonadati</taxon>
        <taxon>Pseudomonadota</taxon>
        <taxon>Betaproteobacteria</taxon>
        <taxon>Burkholderiales</taxon>
        <taxon>Aquabacterium</taxon>
    </lineage>
</organism>
<keyword evidence="7 10" id="KW-0862">Zinc</keyword>
<keyword evidence="9 10" id="KW-0342">GTP-binding</keyword>
<dbReference type="RefSeq" id="WP_133605989.1">
    <property type="nucleotide sequence ID" value="NZ_SNXW01000001.1"/>
</dbReference>
<keyword evidence="5 10" id="KW-0547">Nucleotide-binding</keyword>
<feature type="binding site" evidence="10">
    <location>
        <position position="290"/>
    </location>
    <ligand>
        <name>Zn(2+)</name>
        <dbReference type="ChEBI" id="CHEBI:29105"/>
    </ligand>
</feature>
<dbReference type="GO" id="GO:0005525">
    <property type="term" value="F:GTP binding"/>
    <property type="evidence" value="ECO:0007669"/>
    <property type="project" value="UniProtKB-UniRule"/>
</dbReference>
<evidence type="ECO:0000256" key="11">
    <source>
        <dbReference type="SAM" id="MobiDB-lite"/>
    </source>
</evidence>
<dbReference type="PANTHER" id="PTHR32120:SF11">
    <property type="entry name" value="SMALL RIBOSOMAL SUBUNIT BIOGENESIS GTPASE RSGA 1, MITOCHONDRIAL-RELATED"/>
    <property type="match status" value="1"/>
</dbReference>
<feature type="binding site" evidence="10">
    <location>
        <position position="288"/>
    </location>
    <ligand>
        <name>Zn(2+)</name>
        <dbReference type="ChEBI" id="CHEBI:29105"/>
    </ligand>
</feature>
<keyword evidence="8 10" id="KW-0694">RNA-binding</keyword>
<dbReference type="GO" id="GO:0019843">
    <property type="term" value="F:rRNA binding"/>
    <property type="evidence" value="ECO:0007669"/>
    <property type="project" value="UniProtKB-KW"/>
</dbReference>
<dbReference type="GO" id="GO:0005737">
    <property type="term" value="C:cytoplasm"/>
    <property type="evidence" value="ECO:0007669"/>
    <property type="project" value="UniProtKB-SubCell"/>
</dbReference>
<dbReference type="SUPFAM" id="SSF50249">
    <property type="entry name" value="Nucleic acid-binding proteins"/>
    <property type="match status" value="1"/>
</dbReference>
<dbReference type="InterPro" id="IPR004881">
    <property type="entry name" value="Ribosome_biogen_GTPase_RsgA"/>
</dbReference>
<comment type="caution">
    <text evidence="14">The sequence shown here is derived from an EMBL/GenBank/DDBJ whole genome shotgun (WGS) entry which is preliminary data.</text>
</comment>
<sequence>MKRGHGSAAPTRPGRTKAKGGTASTDPGGLVVATHGRHVMVEDDAGHRLICHPRGKKSEAVVGDRVRWQHTLEGGDEGVITSVDERRNLLWRQDEWRSKSFAANLDQLLMWIAVEPVFSEMQLTRALIAARSADIPVTVVLNKIDLPGADTARARLAPYRAMGYDVVELSLKSEEDAARAQVMPLLQGKATLVLGPSGAGKSTLINTLLPEARAQVGEISQALNSGRHTTTSSLWYWLDGAPGDAERSAIIDSPGFQEFGLHHIAATELTRWMPDLGAHVANCRFHNCTHRQEPGCAVRAAVERGEVSPIRLSLYTDLFDELSQPRW</sequence>
<evidence type="ECO:0000313" key="14">
    <source>
        <dbReference type="EMBL" id="TDP88370.1"/>
    </source>
</evidence>
<feature type="domain" description="CP-type G" evidence="13">
    <location>
        <begin position="92"/>
        <end position="259"/>
    </location>
</feature>
<dbReference type="InterPro" id="IPR010914">
    <property type="entry name" value="RsgA_GTPase_dom"/>
</dbReference>
<dbReference type="Proteomes" id="UP000294593">
    <property type="component" value="Unassembled WGS sequence"/>
</dbReference>
<evidence type="ECO:0000256" key="9">
    <source>
        <dbReference type="ARBA" id="ARBA00023134"/>
    </source>
</evidence>
<evidence type="ECO:0000256" key="5">
    <source>
        <dbReference type="ARBA" id="ARBA00022741"/>
    </source>
</evidence>
<name>A0A4R6RNZ3_9BURK</name>
<feature type="binding site" evidence="10">
    <location>
        <begin position="195"/>
        <end position="203"/>
    </location>
    <ligand>
        <name>GTP</name>
        <dbReference type="ChEBI" id="CHEBI:37565"/>
    </ligand>
</feature>
<dbReference type="OrthoDB" id="9809485at2"/>
<keyword evidence="2 10" id="KW-0690">Ribosome biogenesis</keyword>
<accession>A0A4R6RNZ3</accession>
<evidence type="ECO:0000256" key="1">
    <source>
        <dbReference type="ARBA" id="ARBA00022490"/>
    </source>
</evidence>
<comment type="function">
    <text evidence="10">One of several proteins that assist in the late maturation steps of the functional core of the 30S ribosomal subunit. Helps release RbfA from mature subunits. May play a role in the assembly of ribosomal proteins into the subunit. Circularly permuted GTPase that catalyzes slow GTP hydrolysis, GTPase activity is stimulated by the 30S ribosomal subunit.</text>
</comment>
<protein>
    <recommendedName>
        <fullName evidence="10">Small ribosomal subunit biogenesis GTPase RsgA</fullName>
        <ecNumber evidence="10">3.6.1.-</ecNumber>
    </recommendedName>
</protein>
<evidence type="ECO:0000256" key="2">
    <source>
        <dbReference type="ARBA" id="ARBA00022517"/>
    </source>
</evidence>
<dbReference type="CDD" id="cd01854">
    <property type="entry name" value="YjeQ_EngC"/>
    <property type="match status" value="1"/>
</dbReference>
<evidence type="ECO:0000313" key="15">
    <source>
        <dbReference type="Proteomes" id="UP000294593"/>
    </source>
</evidence>
<gene>
    <name evidence="10" type="primary">rsgA</name>
    <name evidence="14" type="ORF">EV672_101516</name>
</gene>
<feature type="region of interest" description="Disordered" evidence="11">
    <location>
        <begin position="1"/>
        <end position="29"/>
    </location>
</feature>
<evidence type="ECO:0000259" key="13">
    <source>
        <dbReference type="PROSITE" id="PS51721"/>
    </source>
</evidence>
<dbReference type="Pfam" id="PF03193">
    <property type="entry name" value="RsgA_GTPase"/>
    <property type="match status" value="1"/>
</dbReference>
<feature type="domain" description="EngC GTPase" evidence="12">
    <location>
        <begin position="103"/>
        <end position="257"/>
    </location>
</feature>
<dbReference type="NCBIfam" id="TIGR00157">
    <property type="entry name" value="ribosome small subunit-dependent GTPase A"/>
    <property type="match status" value="1"/>
</dbReference>
<feature type="binding site" evidence="10">
    <location>
        <begin position="142"/>
        <end position="145"/>
    </location>
    <ligand>
        <name>GTP</name>
        <dbReference type="ChEBI" id="CHEBI:37565"/>
    </ligand>
</feature>
<evidence type="ECO:0000256" key="6">
    <source>
        <dbReference type="ARBA" id="ARBA00022801"/>
    </source>
</evidence>
<dbReference type="InterPro" id="IPR012340">
    <property type="entry name" value="NA-bd_OB-fold"/>
</dbReference>
<dbReference type="Gene3D" id="3.40.50.300">
    <property type="entry name" value="P-loop containing nucleotide triphosphate hydrolases"/>
    <property type="match status" value="1"/>
</dbReference>
<dbReference type="PANTHER" id="PTHR32120">
    <property type="entry name" value="SMALL RIBOSOMAL SUBUNIT BIOGENESIS GTPASE RSGA"/>
    <property type="match status" value="1"/>
</dbReference>
<dbReference type="PROSITE" id="PS50936">
    <property type="entry name" value="ENGC_GTPASE"/>
    <property type="match status" value="1"/>
</dbReference>
<dbReference type="Gene3D" id="2.40.50.140">
    <property type="entry name" value="Nucleic acid-binding proteins"/>
    <property type="match status" value="1"/>
</dbReference>
<dbReference type="GO" id="GO:0003924">
    <property type="term" value="F:GTPase activity"/>
    <property type="evidence" value="ECO:0007669"/>
    <property type="project" value="UniProtKB-UniRule"/>
</dbReference>
<evidence type="ECO:0000256" key="7">
    <source>
        <dbReference type="ARBA" id="ARBA00022833"/>
    </source>
</evidence>
<evidence type="ECO:0000256" key="4">
    <source>
        <dbReference type="ARBA" id="ARBA00022730"/>
    </source>
</evidence>
<comment type="cofactor">
    <cofactor evidence="10">
        <name>Zn(2+)</name>
        <dbReference type="ChEBI" id="CHEBI:29105"/>
    </cofactor>
    <text evidence="10">Binds 1 zinc ion per subunit.</text>
</comment>
<comment type="similarity">
    <text evidence="10">Belongs to the TRAFAC class YlqF/YawG GTPase family. RsgA subfamily.</text>
</comment>